<organism evidence="2 3">
    <name type="scientific">Trichoderma lentiforme</name>
    <dbReference type="NCBI Taxonomy" id="1567552"/>
    <lineage>
        <taxon>Eukaryota</taxon>
        <taxon>Fungi</taxon>
        <taxon>Dikarya</taxon>
        <taxon>Ascomycota</taxon>
        <taxon>Pezizomycotina</taxon>
        <taxon>Sordariomycetes</taxon>
        <taxon>Hypocreomycetidae</taxon>
        <taxon>Hypocreales</taxon>
        <taxon>Hypocreaceae</taxon>
        <taxon>Trichoderma</taxon>
    </lineage>
</organism>
<comment type="caution">
    <text evidence="2">The sequence shown here is derived from an EMBL/GenBank/DDBJ whole genome shotgun (WGS) entry which is preliminary data.</text>
</comment>
<protein>
    <submittedName>
        <fullName evidence="2">Uncharacterized protein</fullName>
    </submittedName>
</protein>
<sequence>MAGGYAPQAQELADDIPAFDTSSHVDDKAADTTAGPEQEKDLEDSWCRCTLRARSERGGYEVLSPTQTTLIECDDQLVYTQMIEGSKKRVIPTRDVLKFRVLARCQHLTQSAWEKSKTQKAAGRNDMDDEQDLVVRLKKREVAYVGYSMDMKGLMFARANRDGEIDVNEFNFRGLVSDSEPSKPITGAIAHYTLSSKLGIRCLKQALRGESLGDGCNTEMAHQLYKQYVKEFILSMAYGNASNPVAYCRVVGFDPANEGESRLEDATQLASATNPSIDQMTSHAGNFADGFVYQAAYTAILDYPDEIIKILKEFAEKHPEDLLPLTVMLLACHLWVDIVKDENLRLEKLEMDKKRAGEEFTPVPHVPLAAFLLYFAHWLRWTENMGLVQYIHPFRFIHAALLSDFTEEGVSYNNGCIDEERVYILMGQVTSKIPSVHPGQRLDVYPCMMFGSDMPAVDGAKRFRYPKRVQMYLTGLVHVKHYGLDSYVRSHRAMKPGPRLTDMSGKYREILLPKHVDAGLFKSMGTSVDLEDLAKLPKVWIKTGTLAPHFKPNPSLYREISLTPTKLKIPDGWDREMDDKLPSHEVDAKVEELQYHYDRCEAQGLLTIARDAEFYVDRSFRWMPRGMKRMAPEELAKPPRKVIRGPDAPRRPSPVAPDWYFGGLVPMQEPGKEVILDYPEYEDLVKTWSASIPDGAHWAWKAGLEEIKGLEEGSRSEATLRTLVTKAFLSEQRDWNLVQQKVTQFLDGDRAVTLHEVEAVLPLAFGRILGIRPPDYSAGDVWLNCLQPQATEVNRAAVRRIEAILNAFALDKRGGHTWLDTEFDELSGLVDSSTEWMGKWRDFIEVDSQSET</sequence>
<keyword evidence="3" id="KW-1185">Reference proteome</keyword>
<proteinExistence type="predicted"/>
<evidence type="ECO:0000313" key="2">
    <source>
        <dbReference type="EMBL" id="KAF3067896.1"/>
    </source>
</evidence>
<reference evidence="2 3" key="1">
    <citation type="submission" date="2018-06" db="EMBL/GenBank/DDBJ databases">
        <title>Genome analysis of cellulolytic fungus Trichoderma lentiforme CFAM-422.</title>
        <authorList>
            <person name="Steindorff A.S."/>
            <person name="Formighieri E.F."/>
            <person name="Midorikawa G.E.O."/>
            <person name="Tamietti M.S."/>
            <person name="Ramos E.Z."/>
            <person name="Silva A.S."/>
            <person name="Bon E.P.S."/>
            <person name="Mendes T.D."/>
            <person name="Damaso M.C.T."/>
            <person name="Favaro L.C.L."/>
        </authorList>
    </citation>
    <scope>NUCLEOTIDE SEQUENCE [LARGE SCALE GENOMIC DNA]</scope>
    <source>
        <strain evidence="2 3">CFAM-422</strain>
    </source>
</reference>
<accession>A0A9P4XCY0</accession>
<gene>
    <name evidence="2" type="ORF">CFAM422_008563</name>
</gene>
<evidence type="ECO:0000313" key="3">
    <source>
        <dbReference type="Proteomes" id="UP000801864"/>
    </source>
</evidence>
<evidence type="ECO:0000256" key="1">
    <source>
        <dbReference type="SAM" id="MobiDB-lite"/>
    </source>
</evidence>
<dbReference type="AlphaFoldDB" id="A0A9P4XCY0"/>
<dbReference type="EMBL" id="QLNT01000015">
    <property type="protein sequence ID" value="KAF3067896.1"/>
    <property type="molecule type" value="Genomic_DNA"/>
</dbReference>
<dbReference type="Proteomes" id="UP000801864">
    <property type="component" value="Unassembled WGS sequence"/>
</dbReference>
<name>A0A9P4XCY0_9HYPO</name>
<feature type="region of interest" description="Disordered" evidence="1">
    <location>
        <begin position="1"/>
        <end position="39"/>
    </location>
</feature>